<dbReference type="AlphaFoldDB" id="A0A2Z6P4L2"/>
<accession>A0A2Z6P4L2</accession>
<evidence type="ECO:0000313" key="2">
    <source>
        <dbReference type="Proteomes" id="UP000242715"/>
    </source>
</evidence>
<reference evidence="2" key="1">
    <citation type="journal article" date="2017" name="Front. Plant Sci.">
        <title>Climate Clever Clovers: New Paradigm to Reduce the Environmental Footprint of Ruminants by Breeding Low Methanogenic Forages Utilizing Haplotype Variation.</title>
        <authorList>
            <person name="Kaur P."/>
            <person name="Appels R."/>
            <person name="Bayer P.E."/>
            <person name="Keeble-Gagnere G."/>
            <person name="Wang J."/>
            <person name="Hirakawa H."/>
            <person name="Shirasawa K."/>
            <person name="Vercoe P."/>
            <person name="Stefanova K."/>
            <person name="Durmic Z."/>
            <person name="Nichols P."/>
            <person name="Revell C."/>
            <person name="Isobe S.N."/>
            <person name="Edwards D."/>
            <person name="Erskine W."/>
        </authorList>
    </citation>
    <scope>NUCLEOTIDE SEQUENCE [LARGE SCALE GENOMIC DNA]</scope>
    <source>
        <strain evidence="2">cv. Daliak</strain>
    </source>
</reference>
<sequence>MFNAFNYYGDVTEVIIPGFQQNMIKEGEALLLLLRFIRSTALELNCIFAAQLPLTVANPVVTV</sequence>
<dbReference type="EMBL" id="DF973723">
    <property type="protein sequence ID" value="GAU38619.1"/>
    <property type="molecule type" value="Genomic_DNA"/>
</dbReference>
<protein>
    <submittedName>
        <fullName evidence="1">Uncharacterized protein</fullName>
    </submittedName>
</protein>
<name>A0A2Z6P4L2_TRISU</name>
<keyword evidence="2" id="KW-1185">Reference proteome</keyword>
<proteinExistence type="predicted"/>
<evidence type="ECO:0000313" key="1">
    <source>
        <dbReference type="EMBL" id="GAU38619.1"/>
    </source>
</evidence>
<dbReference type="Proteomes" id="UP000242715">
    <property type="component" value="Unassembled WGS sequence"/>
</dbReference>
<organism evidence="1 2">
    <name type="scientific">Trifolium subterraneum</name>
    <name type="common">Subterranean clover</name>
    <dbReference type="NCBI Taxonomy" id="3900"/>
    <lineage>
        <taxon>Eukaryota</taxon>
        <taxon>Viridiplantae</taxon>
        <taxon>Streptophyta</taxon>
        <taxon>Embryophyta</taxon>
        <taxon>Tracheophyta</taxon>
        <taxon>Spermatophyta</taxon>
        <taxon>Magnoliopsida</taxon>
        <taxon>eudicotyledons</taxon>
        <taxon>Gunneridae</taxon>
        <taxon>Pentapetalae</taxon>
        <taxon>rosids</taxon>
        <taxon>fabids</taxon>
        <taxon>Fabales</taxon>
        <taxon>Fabaceae</taxon>
        <taxon>Papilionoideae</taxon>
        <taxon>50 kb inversion clade</taxon>
        <taxon>NPAAA clade</taxon>
        <taxon>Hologalegina</taxon>
        <taxon>IRL clade</taxon>
        <taxon>Trifolieae</taxon>
        <taxon>Trifolium</taxon>
    </lineage>
</organism>
<gene>
    <name evidence="1" type="ORF">TSUD_266590</name>
</gene>